<reference evidence="2" key="1">
    <citation type="submission" date="2016-10" db="EMBL/GenBank/DDBJ databases">
        <authorList>
            <person name="Varghese N."/>
            <person name="Submissions S."/>
        </authorList>
    </citation>
    <scope>NUCLEOTIDE SEQUENCE [LARGE SCALE GENOMIC DNA]</scope>
    <source>
        <strain evidence="2">DSM 45004</strain>
    </source>
</reference>
<dbReference type="RefSeq" id="WP_092927643.1">
    <property type="nucleotide sequence ID" value="NZ_FOMZ01000008.1"/>
</dbReference>
<dbReference type="Pfam" id="PF19760">
    <property type="entry name" value="DUF6247"/>
    <property type="match status" value="1"/>
</dbReference>
<dbReference type="Proteomes" id="UP000198716">
    <property type="component" value="Unassembled WGS sequence"/>
</dbReference>
<accession>A0A1I1Y377</accession>
<organism evidence="1 2">
    <name type="scientific">Actinopolyspora alba</name>
    <dbReference type="NCBI Taxonomy" id="673379"/>
    <lineage>
        <taxon>Bacteria</taxon>
        <taxon>Bacillati</taxon>
        <taxon>Actinomycetota</taxon>
        <taxon>Actinomycetes</taxon>
        <taxon>Actinopolysporales</taxon>
        <taxon>Actinopolysporaceae</taxon>
        <taxon>Actinopolyspora</taxon>
        <taxon>Actinopolyspora alba group</taxon>
    </lineage>
</organism>
<dbReference type="EMBL" id="FOMZ01000008">
    <property type="protein sequence ID" value="SFE13812.1"/>
    <property type="molecule type" value="Genomic_DNA"/>
</dbReference>
<proteinExistence type="predicted"/>
<dbReference type="InterPro" id="IPR046214">
    <property type="entry name" value="DUF6247"/>
</dbReference>
<name>A0A1I1Y377_9ACTN</name>
<gene>
    <name evidence="1" type="ORF">SAMN04487819_108127</name>
</gene>
<sequence length="127" mass="14851">MVDSSDWKIRGNVHRDAKVFREVLEGEDRTAFEREFRGALWEVAQDFDTSHTDEVLLRWWGSAVNAAQPITDEERDAIERAERGDFSKVWQHDTDGTSWQRDENGVLWRRDEHGVHREIDSGLRVDG</sequence>
<keyword evidence="2" id="KW-1185">Reference proteome</keyword>
<protein>
    <submittedName>
        <fullName evidence="1">Uncharacterized protein</fullName>
    </submittedName>
</protein>
<evidence type="ECO:0000313" key="2">
    <source>
        <dbReference type="Proteomes" id="UP000198716"/>
    </source>
</evidence>
<dbReference type="AlphaFoldDB" id="A0A1I1Y377"/>
<evidence type="ECO:0000313" key="1">
    <source>
        <dbReference type="EMBL" id="SFE13812.1"/>
    </source>
</evidence>